<dbReference type="PATRIC" id="fig|342002.3.peg.4103"/>
<comment type="caution">
    <text evidence="1">The sequence shown here is derived from an EMBL/GenBank/DDBJ whole genome shotgun (WGS) entry which is preliminary data.</text>
</comment>
<dbReference type="SUPFAM" id="SSF51905">
    <property type="entry name" value="FAD/NAD(P)-binding domain"/>
    <property type="match status" value="1"/>
</dbReference>
<proteinExistence type="predicted"/>
<dbReference type="EMBL" id="LASW01000136">
    <property type="protein sequence ID" value="KKB97436.1"/>
    <property type="molecule type" value="Genomic_DNA"/>
</dbReference>
<reference evidence="2" key="1">
    <citation type="submission" date="2015-04" db="EMBL/GenBank/DDBJ databases">
        <title>Genome sequence of Mycobacterium arupense GUC1.</title>
        <authorList>
            <person name="Greninger A.L."/>
            <person name="Cunningham G."/>
            <person name="Chiu C.Y."/>
            <person name="Miller S."/>
        </authorList>
    </citation>
    <scope>NUCLEOTIDE SEQUENCE [LARGE SCALE GENOMIC DNA]</scope>
    <source>
        <strain evidence="2">GUC1</strain>
    </source>
</reference>
<organism evidence="1 2">
    <name type="scientific">Mycolicibacter arupensis</name>
    <dbReference type="NCBI Taxonomy" id="342002"/>
    <lineage>
        <taxon>Bacteria</taxon>
        <taxon>Bacillati</taxon>
        <taxon>Actinomycetota</taxon>
        <taxon>Actinomycetes</taxon>
        <taxon>Mycobacteriales</taxon>
        <taxon>Mycobacteriaceae</taxon>
        <taxon>Mycolicibacter</taxon>
    </lineage>
</organism>
<evidence type="ECO:0008006" key="3">
    <source>
        <dbReference type="Google" id="ProtNLM"/>
    </source>
</evidence>
<evidence type="ECO:0000313" key="2">
    <source>
        <dbReference type="Proteomes" id="UP000034416"/>
    </source>
</evidence>
<evidence type="ECO:0000313" key="1">
    <source>
        <dbReference type="EMBL" id="KKB97436.1"/>
    </source>
</evidence>
<dbReference type="Proteomes" id="UP000034416">
    <property type="component" value="Unassembled WGS sequence"/>
</dbReference>
<dbReference type="Gene3D" id="3.50.50.100">
    <property type="match status" value="1"/>
</dbReference>
<dbReference type="InterPro" id="IPR036188">
    <property type="entry name" value="FAD/NAD-bd_sf"/>
</dbReference>
<dbReference type="RefSeq" id="WP_046191199.1">
    <property type="nucleotide sequence ID" value="NZ_JACKUJ010000037.1"/>
</dbReference>
<name>A0A0F5MRX7_9MYCO</name>
<gene>
    <name evidence="1" type="ORF">WR43_19150</name>
</gene>
<protein>
    <recommendedName>
        <fullName evidence="3">Pyridine nucleotide-disulfide oxidoreductase</fullName>
    </recommendedName>
</protein>
<accession>A0A0F5MRX7</accession>
<dbReference type="AlphaFoldDB" id="A0A0F5MRX7"/>
<sequence>MKEILVVGGGFAGVWSAAGAVRRARAAGDDGDELHVTLVSDRDDLVVRPRLYEANPESMRVPLNGILDPIGVSRVTARVVSIDVAEHTVQTLSSLRIEIPAKPLS</sequence>